<keyword evidence="5" id="KW-0573">Peptidoglycan synthesis</keyword>
<keyword evidence="2" id="KW-0732">Signal</keyword>
<dbReference type="PANTHER" id="PTHR21581">
    <property type="entry name" value="D-ALANYL-D-ALANINE CARBOXYPEPTIDASE"/>
    <property type="match status" value="1"/>
</dbReference>
<dbReference type="GO" id="GO:0009002">
    <property type="term" value="F:serine-type D-Ala-D-Ala carboxypeptidase activity"/>
    <property type="evidence" value="ECO:0007669"/>
    <property type="project" value="InterPro"/>
</dbReference>
<protein>
    <recommendedName>
        <fullName evidence="8">Peptidase S11 D-alanyl-D-alanine carboxypeptidase A N-terminal domain-containing protein</fullName>
    </recommendedName>
</protein>
<feature type="transmembrane region" description="Helical" evidence="7">
    <location>
        <begin position="12"/>
        <end position="32"/>
    </location>
</feature>
<dbReference type="GO" id="GO:0071555">
    <property type="term" value="P:cell wall organization"/>
    <property type="evidence" value="ECO:0007669"/>
    <property type="project" value="UniProtKB-KW"/>
</dbReference>
<dbReference type="PANTHER" id="PTHR21581:SF6">
    <property type="entry name" value="TRAFFICKING PROTEIN PARTICLE COMPLEX SUBUNIT 12"/>
    <property type="match status" value="1"/>
</dbReference>
<keyword evidence="4" id="KW-0133">Cell shape</keyword>
<dbReference type="Gene3D" id="3.40.710.10">
    <property type="entry name" value="DD-peptidase/beta-lactamase superfamily"/>
    <property type="match status" value="1"/>
</dbReference>
<evidence type="ECO:0000256" key="4">
    <source>
        <dbReference type="ARBA" id="ARBA00022960"/>
    </source>
</evidence>
<sequence>MPKILKNNWFDLIIIFLILVLNLFWLPSFSYWGTYGLDQSISKNQISQFKIPSPPIVKLASKPQTTAQNYILVDVITNKILASKNAQDKIYPASTTKLVTALTALNIYPLDETITINEEYLEGQNMGLKLGEKITVKSLVSALLVFSANDAAFNLAKHHPQGIDGFVKQMNLLIKKYNLKETNFVNVDGLQNENHYSTVYDLSQIGRIAIQNNIVKSTVKNQEITVSSIDGSVQHYLTSTDELLKTIPEIEGLKTGWTPEAKGCFVGLINLNGHYLISVVAQSDDRFQDTKNILEWAKQNVSW</sequence>
<evidence type="ECO:0000256" key="3">
    <source>
        <dbReference type="ARBA" id="ARBA00022801"/>
    </source>
</evidence>
<feature type="domain" description="Peptidase S11 D-alanyl-D-alanine carboxypeptidase A N-terminal" evidence="8">
    <location>
        <begin position="58"/>
        <end position="282"/>
    </location>
</feature>
<dbReference type="AlphaFoldDB" id="A0A645BAA3"/>
<dbReference type="InterPro" id="IPR012338">
    <property type="entry name" value="Beta-lactam/transpept-like"/>
</dbReference>
<dbReference type="EMBL" id="VSSQ01018845">
    <property type="protein sequence ID" value="MPM62400.1"/>
    <property type="molecule type" value="Genomic_DNA"/>
</dbReference>
<dbReference type="GO" id="GO:0008360">
    <property type="term" value="P:regulation of cell shape"/>
    <property type="evidence" value="ECO:0007669"/>
    <property type="project" value="UniProtKB-KW"/>
</dbReference>
<dbReference type="InterPro" id="IPR001967">
    <property type="entry name" value="Peptidase_S11_N"/>
</dbReference>
<organism evidence="9">
    <name type="scientific">bioreactor metagenome</name>
    <dbReference type="NCBI Taxonomy" id="1076179"/>
    <lineage>
        <taxon>unclassified sequences</taxon>
        <taxon>metagenomes</taxon>
        <taxon>ecological metagenomes</taxon>
    </lineage>
</organism>
<keyword evidence="7" id="KW-0812">Transmembrane</keyword>
<evidence type="ECO:0000256" key="6">
    <source>
        <dbReference type="ARBA" id="ARBA00023316"/>
    </source>
</evidence>
<evidence type="ECO:0000313" key="9">
    <source>
        <dbReference type="EMBL" id="MPM62400.1"/>
    </source>
</evidence>
<keyword evidence="7" id="KW-1133">Transmembrane helix</keyword>
<reference evidence="9" key="1">
    <citation type="submission" date="2019-08" db="EMBL/GenBank/DDBJ databases">
        <authorList>
            <person name="Kucharzyk K."/>
            <person name="Murdoch R.W."/>
            <person name="Higgins S."/>
            <person name="Loffler F."/>
        </authorList>
    </citation>
    <scope>NUCLEOTIDE SEQUENCE</scope>
</reference>
<dbReference type="GO" id="GO:0009252">
    <property type="term" value="P:peptidoglycan biosynthetic process"/>
    <property type="evidence" value="ECO:0007669"/>
    <property type="project" value="UniProtKB-KW"/>
</dbReference>
<evidence type="ECO:0000256" key="7">
    <source>
        <dbReference type="SAM" id="Phobius"/>
    </source>
</evidence>
<evidence type="ECO:0000259" key="8">
    <source>
        <dbReference type="Pfam" id="PF00768"/>
    </source>
</evidence>
<keyword evidence="6" id="KW-0961">Cell wall biogenesis/degradation</keyword>
<keyword evidence="3" id="KW-0378">Hydrolase</keyword>
<evidence type="ECO:0000256" key="2">
    <source>
        <dbReference type="ARBA" id="ARBA00022729"/>
    </source>
</evidence>
<dbReference type="GO" id="GO:0006508">
    <property type="term" value="P:proteolysis"/>
    <property type="evidence" value="ECO:0007669"/>
    <property type="project" value="InterPro"/>
</dbReference>
<comment type="caution">
    <text evidence="9">The sequence shown here is derived from an EMBL/GenBank/DDBJ whole genome shotgun (WGS) entry which is preliminary data.</text>
</comment>
<comment type="similarity">
    <text evidence="1">Belongs to the peptidase S11 family.</text>
</comment>
<proteinExistence type="inferred from homology"/>
<evidence type="ECO:0000256" key="5">
    <source>
        <dbReference type="ARBA" id="ARBA00022984"/>
    </source>
</evidence>
<dbReference type="PRINTS" id="PR00725">
    <property type="entry name" value="DADACBPTASE1"/>
</dbReference>
<dbReference type="Pfam" id="PF00768">
    <property type="entry name" value="Peptidase_S11"/>
    <property type="match status" value="1"/>
</dbReference>
<name>A0A645BAA3_9ZZZZ</name>
<dbReference type="SUPFAM" id="SSF56601">
    <property type="entry name" value="beta-lactamase/transpeptidase-like"/>
    <property type="match status" value="1"/>
</dbReference>
<evidence type="ECO:0000256" key="1">
    <source>
        <dbReference type="ARBA" id="ARBA00007164"/>
    </source>
</evidence>
<gene>
    <name evidence="9" type="ORF">SDC9_109271</name>
</gene>
<accession>A0A645BAA3</accession>
<dbReference type="InterPro" id="IPR018044">
    <property type="entry name" value="Peptidase_S11"/>
</dbReference>
<keyword evidence="7" id="KW-0472">Membrane</keyword>